<dbReference type="Proteomes" id="UP000774326">
    <property type="component" value="Unassembled WGS sequence"/>
</dbReference>
<gene>
    <name evidence="1" type="ORF">WICPIJ_007405</name>
</gene>
<keyword evidence="2" id="KW-1185">Reference proteome</keyword>
<name>A0A9P8TK44_WICPI</name>
<reference evidence="1" key="2">
    <citation type="submission" date="2021-01" db="EMBL/GenBank/DDBJ databases">
        <authorList>
            <person name="Schikora-Tamarit M.A."/>
        </authorList>
    </citation>
    <scope>NUCLEOTIDE SEQUENCE</scope>
    <source>
        <strain evidence="1">CBS2887</strain>
    </source>
</reference>
<accession>A0A9P8TK44</accession>
<evidence type="ECO:0000313" key="1">
    <source>
        <dbReference type="EMBL" id="KAH3681635.1"/>
    </source>
</evidence>
<reference evidence="1" key="1">
    <citation type="journal article" date="2021" name="Open Biol.">
        <title>Shared evolutionary footprints suggest mitochondrial oxidative damage underlies multiple complex I losses in fungi.</title>
        <authorList>
            <person name="Schikora-Tamarit M.A."/>
            <person name="Marcet-Houben M."/>
            <person name="Nosek J."/>
            <person name="Gabaldon T."/>
        </authorList>
    </citation>
    <scope>NUCLEOTIDE SEQUENCE</scope>
    <source>
        <strain evidence="1">CBS2887</strain>
    </source>
</reference>
<organism evidence="1 2">
    <name type="scientific">Wickerhamomyces pijperi</name>
    <name type="common">Yeast</name>
    <name type="synonym">Pichia pijperi</name>
    <dbReference type="NCBI Taxonomy" id="599730"/>
    <lineage>
        <taxon>Eukaryota</taxon>
        <taxon>Fungi</taxon>
        <taxon>Dikarya</taxon>
        <taxon>Ascomycota</taxon>
        <taxon>Saccharomycotina</taxon>
        <taxon>Saccharomycetes</taxon>
        <taxon>Phaffomycetales</taxon>
        <taxon>Wickerhamomycetaceae</taxon>
        <taxon>Wickerhamomyces</taxon>
    </lineage>
</organism>
<comment type="caution">
    <text evidence="1">The sequence shown here is derived from an EMBL/GenBank/DDBJ whole genome shotgun (WGS) entry which is preliminary data.</text>
</comment>
<proteinExistence type="predicted"/>
<dbReference type="EMBL" id="JAEUBG010004344">
    <property type="protein sequence ID" value="KAH3681635.1"/>
    <property type="molecule type" value="Genomic_DNA"/>
</dbReference>
<evidence type="ECO:0000313" key="2">
    <source>
        <dbReference type="Proteomes" id="UP000774326"/>
    </source>
</evidence>
<sequence>MISKSELVRLEVSNVWKISGVGKVSTLYCFSSNFLSFCCDLDSAIEAPAGTWTGTGKKLWCLEESNLG</sequence>
<protein>
    <submittedName>
        <fullName evidence="1">Uncharacterized protein</fullName>
    </submittedName>
</protein>
<dbReference type="AlphaFoldDB" id="A0A9P8TK44"/>